<dbReference type="GO" id="GO:0005737">
    <property type="term" value="C:cytoplasm"/>
    <property type="evidence" value="ECO:0007669"/>
    <property type="project" value="TreeGrafter"/>
</dbReference>
<dbReference type="EMBL" id="ML170166">
    <property type="protein sequence ID" value="TDL24494.1"/>
    <property type="molecule type" value="Genomic_DNA"/>
</dbReference>
<dbReference type="InterPro" id="IPR036282">
    <property type="entry name" value="Glutathione-S-Trfase_C_sf"/>
</dbReference>
<keyword evidence="3" id="KW-0808">Transferase</keyword>
<feature type="domain" description="GST N-terminal" evidence="1">
    <location>
        <begin position="3"/>
        <end position="94"/>
    </location>
</feature>
<evidence type="ECO:0000313" key="4">
    <source>
        <dbReference type="Proteomes" id="UP000294933"/>
    </source>
</evidence>
<dbReference type="InterPro" id="IPR010987">
    <property type="entry name" value="Glutathione-S-Trfase_C-like"/>
</dbReference>
<evidence type="ECO:0000259" key="2">
    <source>
        <dbReference type="PROSITE" id="PS50405"/>
    </source>
</evidence>
<dbReference type="CDD" id="cd00299">
    <property type="entry name" value="GST_C_family"/>
    <property type="match status" value="1"/>
</dbReference>
<dbReference type="InterPro" id="IPR004045">
    <property type="entry name" value="Glutathione_S-Trfase_N"/>
</dbReference>
<dbReference type="STRING" id="50990.A0A4Y7QA78"/>
<evidence type="ECO:0000259" key="1">
    <source>
        <dbReference type="PROSITE" id="PS50404"/>
    </source>
</evidence>
<dbReference type="OrthoDB" id="202840at2759"/>
<dbReference type="Pfam" id="PF13409">
    <property type="entry name" value="GST_N_2"/>
    <property type="match status" value="1"/>
</dbReference>
<dbReference type="VEuPathDB" id="FungiDB:BD410DRAFT_827034"/>
<dbReference type="PROSITE" id="PS50404">
    <property type="entry name" value="GST_NTER"/>
    <property type="match status" value="1"/>
</dbReference>
<protein>
    <submittedName>
        <fullName evidence="3">Glutathione S-transferase</fullName>
    </submittedName>
</protein>
<evidence type="ECO:0000313" key="3">
    <source>
        <dbReference type="EMBL" id="TDL24494.1"/>
    </source>
</evidence>
<dbReference type="AlphaFoldDB" id="A0A4Y7QA78"/>
<sequence>MAEQITLYTAKVCPYAHRAEIALAELGIEHTKYQIDLQNKPEWYAPKVNPASKVPAITYGGPIVPPDEPSPESEKIAESLVLLEFFADLKPDSTFLPKDAISRAKVRFFIDAISNKLSPAQNAFLRKGESPEALYKAFDYVQSLLPDNTKYAVSDNFTTADAAIAPFFARGGLALKNDFGAYKPGEGTKVLETLKSPKYAKLWGYWEAVLERPSVKSTLDEEYLINLYKHRYQALREEKQKAL</sequence>
<proteinExistence type="predicted"/>
<dbReference type="InterPro" id="IPR040079">
    <property type="entry name" value="Glutathione_S-Trfase"/>
</dbReference>
<dbReference type="PANTHER" id="PTHR43968">
    <property type="match status" value="1"/>
</dbReference>
<dbReference type="PANTHER" id="PTHR43968:SF6">
    <property type="entry name" value="GLUTATHIONE S-TRANSFERASE OMEGA"/>
    <property type="match status" value="1"/>
</dbReference>
<dbReference type="SFLD" id="SFLDG00358">
    <property type="entry name" value="Main_(cytGST)"/>
    <property type="match status" value="1"/>
</dbReference>
<organism evidence="3 4">
    <name type="scientific">Rickenella mellea</name>
    <dbReference type="NCBI Taxonomy" id="50990"/>
    <lineage>
        <taxon>Eukaryota</taxon>
        <taxon>Fungi</taxon>
        <taxon>Dikarya</taxon>
        <taxon>Basidiomycota</taxon>
        <taxon>Agaricomycotina</taxon>
        <taxon>Agaricomycetes</taxon>
        <taxon>Hymenochaetales</taxon>
        <taxon>Rickenellaceae</taxon>
        <taxon>Rickenella</taxon>
    </lineage>
</organism>
<accession>A0A4Y7QA78</accession>
<feature type="domain" description="GST C-terminal" evidence="2">
    <location>
        <begin position="99"/>
        <end position="243"/>
    </location>
</feature>
<dbReference type="SFLD" id="SFLDS00019">
    <property type="entry name" value="Glutathione_Transferase_(cytos"/>
    <property type="match status" value="1"/>
</dbReference>
<gene>
    <name evidence="3" type="ORF">BD410DRAFT_827034</name>
</gene>
<dbReference type="GO" id="GO:0016740">
    <property type="term" value="F:transferase activity"/>
    <property type="evidence" value="ECO:0007669"/>
    <property type="project" value="UniProtKB-KW"/>
</dbReference>
<dbReference type="PROSITE" id="PS50405">
    <property type="entry name" value="GST_CTER"/>
    <property type="match status" value="1"/>
</dbReference>
<dbReference type="CDD" id="cd00570">
    <property type="entry name" value="GST_N_family"/>
    <property type="match status" value="1"/>
</dbReference>
<dbReference type="SUPFAM" id="SSF52833">
    <property type="entry name" value="Thioredoxin-like"/>
    <property type="match status" value="1"/>
</dbReference>
<dbReference type="SUPFAM" id="SSF47616">
    <property type="entry name" value="GST C-terminal domain-like"/>
    <property type="match status" value="1"/>
</dbReference>
<keyword evidence="4" id="KW-1185">Reference proteome</keyword>
<dbReference type="Gene3D" id="3.40.30.10">
    <property type="entry name" value="Glutaredoxin"/>
    <property type="match status" value="1"/>
</dbReference>
<dbReference type="InterPro" id="IPR036249">
    <property type="entry name" value="Thioredoxin-like_sf"/>
</dbReference>
<dbReference type="Gene3D" id="1.20.1050.10">
    <property type="match status" value="1"/>
</dbReference>
<name>A0A4Y7QA78_9AGAM</name>
<reference evidence="3 4" key="1">
    <citation type="submission" date="2018-06" db="EMBL/GenBank/DDBJ databases">
        <title>A transcriptomic atlas of mushroom development highlights an independent origin of complex multicellularity.</title>
        <authorList>
            <consortium name="DOE Joint Genome Institute"/>
            <person name="Krizsan K."/>
            <person name="Almasi E."/>
            <person name="Merenyi Z."/>
            <person name="Sahu N."/>
            <person name="Viragh M."/>
            <person name="Koszo T."/>
            <person name="Mondo S."/>
            <person name="Kiss B."/>
            <person name="Balint B."/>
            <person name="Kues U."/>
            <person name="Barry K."/>
            <person name="Hegedus J.C."/>
            <person name="Henrissat B."/>
            <person name="Johnson J."/>
            <person name="Lipzen A."/>
            <person name="Ohm R."/>
            <person name="Nagy I."/>
            <person name="Pangilinan J."/>
            <person name="Yan J."/>
            <person name="Xiong Y."/>
            <person name="Grigoriev I.V."/>
            <person name="Hibbett D.S."/>
            <person name="Nagy L.G."/>
        </authorList>
    </citation>
    <scope>NUCLEOTIDE SEQUENCE [LARGE SCALE GENOMIC DNA]</scope>
    <source>
        <strain evidence="3 4">SZMC22713</strain>
    </source>
</reference>
<dbReference type="Proteomes" id="UP000294933">
    <property type="component" value="Unassembled WGS sequence"/>
</dbReference>
<dbReference type="InterPro" id="IPR050983">
    <property type="entry name" value="GST_Omega/HSP26"/>
</dbReference>